<accession>A0A1J1I6K0</accession>
<organism evidence="2 3">
    <name type="scientific">Clunio marinus</name>
    <dbReference type="NCBI Taxonomy" id="568069"/>
    <lineage>
        <taxon>Eukaryota</taxon>
        <taxon>Metazoa</taxon>
        <taxon>Ecdysozoa</taxon>
        <taxon>Arthropoda</taxon>
        <taxon>Hexapoda</taxon>
        <taxon>Insecta</taxon>
        <taxon>Pterygota</taxon>
        <taxon>Neoptera</taxon>
        <taxon>Endopterygota</taxon>
        <taxon>Diptera</taxon>
        <taxon>Nematocera</taxon>
        <taxon>Chironomoidea</taxon>
        <taxon>Chironomidae</taxon>
        <taxon>Clunio</taxon>
    </lineage>
</organism>
<dbReference type="Proteomes" id="UP000183832">
    <property type="component" value="Unassembled WGS sequence"/>
</dbReference>
<feature type="signal peptide" evidence="1">
    <location>
        <begin position="1"/>
        <end position="16"/>
    </location>
</feature>
<proteinExistence type="predicted"/>
<dbReference type="EMBL" id="CVRI01000043">
    <property type="protein sequence ID" value="CRK95888.1"/>
    <property type="molecule type" value="Genomic_DNA"/>
</dbReference>
<name>A0A1J1I6K0_9DIPT</name>
<reference evidence="2 3" key="1">
    <citation type="submission" date="2015-04" db="EMBL/GenBank/DDBJ databases">
        <authorList>
            <person name="Syromyatnikov M.Y."/>
            <person name="Popov V.N."/>
        </authorList>
    </citation>
    <scope>NUCLEOTIDE SEQUENCE [LARGE SCALE GENOMIC DNA]</scope>
</reference>
<keyword evidence="1" id="KW-0732">Signal</keyword>
<evidence type="ECO:0000256" key="1">
    <source>
        <dbReference type="SAM" id="SignalP"/>
    </source>
</evidence>
<feature type="chain" id="PRO_5013040399" evidence="1">
    <location>
        <begin position="17"/>
        <end position="81"/>
    </location>
</feature>
<keyword evidence="3" id="KW-1185">Reference proteome</keyword>
<dbReference type="AlphaFoldDB" id="A0A1J1I6K0"/>
<sequence>MIKIAILLMAVAMVFGAPEAKPDPKPQFLAYSAPLVASSAYVPSAVYERSYHGNFAYPYVAAPAVVASPYSAAYTAPILVR</sequence>
<evidence type="ECO:0000313" key="3">
    <source>
        <dbReference type="Proteomes" id="UP000183832"/>
    </source>
</evidence>
<gene>
    <name evidence="2" type="ORF">CLUMA_CG009334</name>
</gene>
<protein>
    <submittedName>
        <fullName evidence="2">CLUMA_CG009334, isoform A</fullName>
    </submittedName>
</protein>
<evidence type="ECO:0000313" key="2">
    <source>
        <dbReference type="EMBL" id="CRK95888.1"/>
    </source>
</evidence>